<name>A0A6P8J7K8_DROMA</name>
<evidence type="ECO:0000313" key="3">
    <source>
        <dbReference type="RefSeq" id="XP_033151336.1"/>
    </source>
</evidence>
<reference evidence="2 3" key="1">
    <citation type="submission" date="2025-04" db="UniProtKB">
        <authorList>
            <consortium name="RefSeq"/>
        </authorList>
    </citation>
    <scope>IDENTIFICATION</scope>
    <source>
        <strain evidence="2 3">Mau12</strain>
        <tissue evidence="2 3">Whole Body</tissue>
    </source>
</reference>
<proteinExistence type="predicted"/>
<dbReference type="SUPFAM" id="SSF52047">
    <property type="entry name" value="RNI-like"/>
    <property type="match status" value="1"/>
</dbReference>
<gene>
    <name evidence="2 3" type="primary">LOC117135277</name>
</gene>
<accession>A0A6P8J7K8</accession>
<dbReference type="RefSeq" id="XP_033151335.1">
    <property type="nucleotide sequence ID" value="XM_033295444.1"/>
</dbReference>
<keyword evidence="1" id="KW-1185">Reference proteome</keyword>
<evidence type="ECO:0000313" key="1">
    <source>
        <dbReference type="Proteomes" id="UP000515162"/>
    </source>
</evidence>
<organism evidence="1 2">
    <name type="scientific">Drosophila mauritiana</name>
    <name type="common">Fruit fly</name>
    <dbReference type="NCBI Taxonomy" id="7226"/>
    <lineage>
        <taxon>Eukaryota</taxon>
        <taxon>Metazoa</taxon>
        <taxon>Ecdysozoa</taxon>
        <taxon>Arthropoda</taxon>
        <taxon>Hexapoda</taxon>
        <taxon>Insecta</taxon>
        <taxon>Pterygota</taxon>
        <taxon>Neoptera</taxon>
        <taxon>Endopterygota</taxon>
        <taxon>Diptera</taxon>
        <taxon>Brachycera</taxon>
        <taxon>Muscomorpha</taxon>
        <taxon>Ephydroidea</taxon>
        <taxon>Drosophilidae</taxon>
        <taxon>Drosophila</taxon>
        <taxon>Sophophora</taxon>
    </lineage>
</organism>
<evidence type="ECO:0000313" key="2">
    <source>
        <dbReference type="RefSeq" id="XP_033151335.1"/>
    </source>
</evidence>
<dbReference type="AlphaFoldDB" id="A0A6P8J7K8"/>
<dbReference type="Gene3D" id="3.80.10.10">
    <property type="entry name" value="Ribonuclease Inhibitor"/>
    <property type="match status" value="1"/>
</dbReference>
<dbReference type="InterPro" id="IPR032675">
    <property type="entry name" value="LRR_dom_sf"/>
</dbReference>
<dbReference type="RefSeq" id="XP_033151336.1">
    <property type="nucleotide sequence ID" value="XM_033295445.1"/>
</dbReference>
<reference evidence="1" key="2">
    <citation type="submission" date="2025-05" db="UniProtKB">
        <authorList>
            <consortium name="RefSeq"/>
        </authorList>
    </citation>
    <scope>NUCLEOTIDE SEQUENCE [LARGE SCALE GENOMIC DNA]</scope>
    <source>
        <strain evidence="1">mau12</strain>
    </source>
</reference>
<dbReference type="FunFam" id="3.80.10.10:FF:001722">
    <property type="entry name" value="GD24204"/>
    <property type="match status" value="1"/>
</dbReference>
<dbReference type="GeneID" id="117135277"/>
<protein>
    <submittedName>
        <fullName evidence="2 3">Uncharacterized protein LOC117135277</fullName>
    </submittedName>
</protein>
<sequence>MDLLQLNDDCLDIIFGYLSLEDLAPLYDEIPCFGGAIERQLHRFRDLRFSMRQPPALQEDFLTKLGGQLNSLHINVGYSTKDEAVLRYLRPLCQGAAESRRIRALKLDHAKWSAEIVGTVGQVVPSLLFLDMRHCDVRDYQIAQLLQSADKLKALALLHIDNQTGDSYLQPHVLNRLPSLKLIHLTTLGSMGFSPENLTRLCPNLSFLVSDLIKGDFKIYGPPAYIQNYYKCYNEYFKNA</sequence>
<dbReference type="Proteomes" id="UP000515162">
    <property type="component" value="Chromosome 2L"/>
</dbReference>